<reference evidence="1 2" key="1">
    <citation type="submission" date="2023-09" db="EMBL/GenBank/DDBJ databases">
        <authorList>
            <person name="Wang M."/>
        </authorList>
    </citation>
    <scope>NUCLEOTIDE SEQUENCE [LARGE SCALE GENOMIC DNA]</scope>
    <source>
        <strain evidence="1">GT-2023</strain>
        <tissue evidence="1">Liver</tissue>
    </source>
</reference>
<keyword evidence="2" id="KW-1185">Reference proteome</keyword>
<proteinExistence type="predicted"/>
<sequence>MTHKYLFMKLTNIIRDQSRSVERLWMKTRDLDIIDTPWIHADKHEPFCLNSSSTSCTNSPQLKKHHTVLIRAVEPLIAL</sequence>
<dbReference type="EMBL" id="JAYMGO010000024">
    <property type="protein sequence ID" value="KAL1248161.1"/>
    <property type="molecule type" value="Genomic_DNA"/>
</dbReference>
<dbReference type="Proteomes" id="UP001558613">
    <property type="component" value="Unassembled WGS sequence"/>
</dbReference>
<evidence type="ECO:0000313" key="1">
    <source>
        <dbReference type="EMBL" id="KAL1248161.1"/>
    </source>
</evidence>
<gene>
    <name evidence="1" type="ORF">QQF64_021479</name>
</gene>
<accession>A0ABR3L7T0</accession>
<organism evidence="1 2">
    <name type="scientific">Cirrhinus molitorella</name>
    <name type="common">mud carp</name>
    <dbReference type="NCBI Taxonomy" id="172907"/>
    <lineage>
        <taxon>Eukaryota</taxon>
        <taxon>Metazoa</taxon>
        <taxon>Chordata</taxon>
        <taxon>Craniata</taxon>
        <taxon>Vertebrata</taxon>
        <taxon>Euteleostomi</taxon>
        <taxon>Actinopterygii</taxon>
        <taxon>Neopterygii</taxon>
        <taxon>Teleostei</taxon>
        <taxon>Ostariophysi</taxon>
        <taxon>Cypriniformes</taxon>
        <taxon>Cyprinidae</taxon>
        <taxon>Labeoninae</taxon>
        <taxon>Labeonini</taxon>
        <taxon>Cirrhinus</taxon>
    </lineage>
</organism>
<name>A0ABR3L7T0_9TELE</name>
<comment type="caution">
    <text evidence="1">The sequence shown here is derived from an EMBL/GenBank/DDBJ whole genome shotgun (WGS) entry which is preliminary data.</text>
</comment>
<protein>
    <submittedName>
        <fullName evidence="1">Uncharacterized protein</fullName>
    </submittedName>
</protein>
<evidence type="ECO:0000313" key="2">
    <source>
        <dbReference type="Proteomes" id="UP001558613"/>
    </source>
</evidence>